<evidence type="ECO:0000256" key="1">
    <source>
        <dbReference type="SAM" id="Phobius"/>
    </source>
</evidence>
<keyword evidence="1" id="KW-1133">Transmembrane helix</keyword>
<gene>
    <name evidence="2" type="ORF">IQ22_04205</name>
</gene>
<accession>A0A562PU88</accession>
<reference evidence="2 3" key="1">
    <citation type="journal article" date="2015" name="Stand. Genomic Sci.">
        <title>Genomic Encyclopedia of Bacterial and Archaeal Type Strains, Phase III: the genomes of soil and plant-associated and newly described type strains.</title>
        <authorList>
            <person name="Whitman W.B."/>
            <person name="Woyke T."/>
            <person name="Klenk H.P."/>
            <person name="Zhou Y."/>
            <person name="Lilburn T.G."/>
            <person name="Beck B.J."/>
            <person name="De Vos P."/>
            <person name="Vandamme P."/>
            <person name="Eisen J.A."/>
            <person name="Garrity G."/>
            <person name="Hugenholtz P."/>
            <person name="Kyrpides N.C."/>
        </authorList>
    </citation>
    <scope>NUCLEOTIDE SEQUENCE [LARGE SCALE GENOMIC DNA]</scope>
    <source>
        <strain evidence="2 3">CGMCC 1.6858</strain>
    </source>
</reference>
<evidence type="ECO:0000313" key="3">
    <source>
        <dbReference type="Proteomes" id="UP000316905"/>
    </source>
</evidence>
<keyword evidence="1" id="KW-0812">Transmembrane</keyword>
<feature type="transmembrane region" description="Helical" evidence="1">
    <location>
        <begin position="12"/>
        <end position="30"/>
    </location>
</feature>
<dbReference type="AlphaFoldDB" id="A0A562PU88"/>
<sequence>MMGNNVRKNLIVAINWAGLAAFGSVVWWAYDPCQSGSCAVQAPAIASITAPQSMVHSGMVSTTTELHVLK</sequence>
<keyword evidence="3" id="KW-1185">Reference proteome</keyword>
<keyword evidence="1" id="KW-0472">Membrane</keyword>
<protein>
    <submittedName>
        <fullName evidence="2">Uncharacterized protein</fullName>
    </submittedName>
</protein>
<evidence type="ECO:0000313" key="2">
    <source>
        <dbReference type="EMBL" id="TWI48012.1"/>
    </source>
</evidence>
<dbReference type="EMBL" id="VLKY01000021">
    <property type="protein sequence ID" value="TWI48012.1"/>
    <property type="molecule type" value="Genomic_DNA"/>
</dbReference>
<name>A0A562PU88_9PSED</name>
<dbReference type="Proteomes" id="UP000316905">
    <property type="component" value="Unassembled WGS sequence"/>
</dbReference>
<comment type="caution">
    <text evidence="2">The sequence shown here is derived from an EMBL/GenBank/DDBJ whole genome shotgun (WGS) entry which is preliminary data.</text>
</comment>
<dbReference type="RefSeq" id="WP_145145471.1">
    <property type="nucleotide sequence ID" value="NZ_VLKY01000021.1"/>
</dbReference>
<proteinExistence type="predicted"/>
<organism evidence="2 3">
    <name type="scientific">Pseudomonas duriflava</name>
    <dbReference type="NCBI Taxonomy" id="459528"/>
    <lineage>
        <taxon>Bacteria</taxon>
        <taxon>Pseudomonadati</taxon>
        <taxon>Pseudomonadota</taxon>
        <taxon>Gammaproteobacteria</taxon>
        <taxon>Pseudomonadales</taxon>
        <taxon>Pseudomonadaceae</taxon>
        <taxon>Pseudomonas</taxon>
    </lineage>
</organism>